<feature type="transmembrane region" description="Helical" evidence="5">
    <location>
        <begin position="468"/>
        <end position="495"/>
    </location>
</feature>
<feature type="signal peptide" evidence="5">
    <location>
        <begin position="1"/>
        <end position="19"/>
    </location>
</feature>
<dbReference type="PROSITE" id="PS00375">
    <property type="entry name" value="UDPGT"/>
    <property type="match status" value="1"/>
</dbReference>
<proteinExistence type="evidence at transcript level"/>
<dbReference type="PANTHER" id="PTHR48043:SF159">
    <property type="entry name" value="EG:EG0003.4 PROTEIN-RELATED"/>
    <property type="match status" value="1"/>
</dbReference>
<keyword evidence="5" id="KW-0472">Membrane</keyword>
<accession>A0A6G7SFF1</accession>
<comment type="similarity">
    <text evidence="1 4">Belongs to the UDP-glycosyltransferase family.</text>
</comment>
<evidence type="ECO:0000256" key="1">
    <source>
        <dbReference type="ARBA" id="ARBA00009995"/>
    </source>
</evidence>
<sequence>MVLLKCTFLLVLICHFAEPANILGIFPTPAASHFTLGFRLMKELADRGHNVTVVNPFPQKEPISNYTDVSVETMANVLAGFKKDFYDRESMSFRRSVKFLHNMAYELTHALLAHENFQSLLKSETKFDVIIAEYFMNEALLGVGHIFNAPVVLFSTLPSSALTNHLFANPAPSSYVPYILSSYTGKMDLWQRLSNLAYNAYDTLYKQYHMLPLHDALLKRYISEKLNIEEVKSNASLMLLNSHPSVSEPVPHTPNMIEIGGFHISPPKNLSLELKTFMDDAEDGVVVFSMGSNLKSSDLSENKRIAIAKAFSRIKQRVLWKFEDEDFPGLTENVKIVKWLPQQDILRHSNTKAFITHGGMLSSIEAVYFGVPVIGIPIYGDQKMNIAKAVQSGYAVSIPFNELDEENLLSALNVVVYEEKYAKQAKFLSQAINNQPMNPLDLAVFWVESVISLKGAPYLKSPGVELKWYQISMLDLIIILTLADIILFLIFYYIIKHIIHYIIKRIRNSPSKKYERLGKNAKK</sequence>
<dbReference type="CDD" id="cd03784">
    <property type="entry name" value="GT1_Gtf-like"/>
    <property type="match status" value="1"/>
</dbReference>
<keyword evidence="5" id="KW-0812">Transmembrane</keyword>
<dbReference type="InterPro" id="IPR002213">
    <property type="entry name" value="UDP_glucos_trans"/>
</dbReference>
<dbReference type="SUPFAM" id="SSF53756">
    <property type="entry name" value="UDP-Glycosyltransferase/glycogen phosphorylase"/>
    <property type="match status" value="1"/>
</dbReference>
<keyword evidence="5" id="KW-0732">Signal</keyword>
<dbReference type="InterPro" id="IPR035595">
    <property type="entry name" value="UDP_glycos_trans_CS"/>
</dbReference>
<evidence type="ECO:0000313" key="6">
    <source>
        <dbReference type="EMBL" id="QIK00366.1"/>
    </source>
</evidence>
<dbReference type="Gene3D" id="3.40.50.2000">
    <property type="entry name" value="Glycogen Phosphorylase B"/>
    <property type="match status" value="2"/>
</dbReference>
<comment type="subcellular location">
    <subcellularLocation>
        <location evidence="5">Membrane</location>
        <topology evidence="5">Single-pass membrane protein</topology>
    </subcellularLocation>
</comment>
<name>A0A6G7SFF1_9CUCU</name>
<dbReference type="EC" id="2.4.1.17" evidence="5"/>
<organism evidence="6">
    <name type="scientific">Xylotrechus quadripes</name>
    <dbReference type="NCBI Taxonomy" id="554073"/>
    <lineage>
        <taxon>Eukaryota</taxon>
        <taxon>Metazoa</taxon>
        <taxon>Ecdysozoa</taxon>
        <taxon>Arthropoda</taxon>
        <taxon>Hexapoda</taxon>
        <taxon>Insecta</taxon>
        <taxon>Pterygota</taxon>
        <taxon>Neoptera</taxon>
        <taxon>Endopterygota</taxon>
        <taxon>Coleoptera</taxon>
        <taxon>Polyphaga</taxon>
        <taxon>Cucujiformia</taxon>
        <taxon>Chrysomeloidea</taxon>
        <taxon>Cerambycidae</taxon>
        <taxon>Cerambycinae</taxon>
        <taxon>Clytini</taxon>
        <taxon>Xylotrechus</taxon>
    </lineage>
</organism>
<keyword evidence="3 4" id="KW-0808">Transferase</keyword>
<dbReference type="EMBL" id="MN242797">
    <property type="protein sequence ID" value="QIK00366.1"/>
    <property type="molecule type" value="mRNA"/>
</dbReference>
<keyword evidence="2 4" id="KW-0328">Glycosyltransferase</keyword>
<dbReference type="PANTHER" id="PTHR48043">
    <property type="entry name" value="EG:EG0003.4 PROTEIN-RELATED"/>
    <property type="match status" value="1"/>
</dbReference>
<dbReference type="FunFam" id="3.40.50.2000:FF:000144">
    <property type="entry name" value="UDP-glucuronosyltransferase"/>
    <property type="match status" value="1"/>
</dbReference>
<evidence type="ECO:0000256" key="4">
    <source>
        <dbReference type="RuleBase" id="RU003718"/>
    </source>
</evidence>
<evidence type="ECO:0000256" key="5">
    <source>
        <dbReference type="RuleBase" id="RU362059"/>
    </source>
</evidence>
<reference evidence="6" key="1">
    <citation type="submission" date="2019-07" db="EMBL/GenBank/DDBJ databases">
        <title>Antennal UDP-glycosyltransferase (UGT) genes in the coffee white stemborer, Xylotrechus quadripes.</title>
        <authorList>
            <person name="Yin N.-N."/>
            <person name="Zhao Y.-J."/>
            <person name="Zhu J.-Y."/>
            <person name="Liu N.-Y."/>
        </authorList>
    </citation>
    <scope>NUCLEOTIDE SEQUENCE</scope>
    <source>
        <tissue evidence="6">Antennae</tissue>
    </source>
</reference>
<dbReference type="FunFam" id="3.40.50.2000:FF:000050">
    <property type="entry name" value="UDP-glucuronosyltransferase"/>
    <property type="match status" value="1"/>
</dbReference>
<gene>
    <name evidence="6" type="primary">UGT7</name>
</gene>
<evidence type="ECO:0000256" key="2">
    <source>
        <dbReference type="ARBA" id="ARBA00022676"/>
    </source>
</evidence>
<comment type="catalytic activity">
    <reaction evidence="5">
        <text>glucuronate acceptor + UDP-alpha-D-glucuronate = acceptor beta-D-glucuronoside + UDP + H(+)</text>
        <dbReference type="Rhea" id="RHEA:21032"/>
        <dbReference type="ChEBI" id="CHEBI:15378"/>
        <dbReference type="ChEBI" id="CHEBI:58052"/>
        <dbReference type="ChEBI" id="CHEBI:58223"/>
        <dbReference type="ChEBI" id="CHEBI:132367"/>
        <dbReference type="ChEBI" id="CHEBI:132368"/>
        <dbReference type="EC" id="2.4.1.17"/>
    </reaction>
</comment>
<dbReference type="InterPro" id="IPR050271">
    <property type="entry name" value="UDP-glycosyltransferase"/>
</dbReference>
<dbReference type="AlphaFoldDB" id="A0A6G7SFF1"/>
<evidence type="ECO:0000256" key="3">
    <source>
        <dbReference type="ARBA" id="ARBA00022679"/>
    </source>
</evidence>
<dbReference type="GO" id="GO:0016020">
    <property type="term" value="C:membrane"/>
    <property type="evidence" value="ECO:0007669"/>
    <property type="project" value="UniProtKB-SubCell"/>
</dbReference>
<feature type="chain" id="PRO_5026370310" description="UDP-glucuronosyltransferase" evidence="5">
    <location>
        <begin position="20"/>
        <end position="523"/>
    </location>
</feature>
<keyword evidence="5" id="KW-1133">Transmembrane helix</keyword>
<dbReference type="Pfam" id="PF00201">
    <property type="entry name" value="UDPGT"/>
    <property type="match status" value="1"/>
</dbReference>
<protein>
    <recommendedName>
        <fullName evidence="5">UDP-glucuronosyltransferase</fullName>
        <ecNumber evidence="5">2.4.1.17</ecNumber>
    </recommendedName>
</protein>
<dbReference type="GO" id="GO:0015020">
    <property type="term" value="F:glucuronosyltransferase activity"/>
    <property type="evidence" value="ECO:0007669"/>
    <property type="project" value="UniProtKB-EC"/>
</dbReference>